<keyword evidence="1" id="KW-0732">Signal</keyword>
<evidence type="ECO:0000256" key="1">
    <source>
        <dbReference type="SAM" id="SignalP"/>
    </source>
</evidence>
<feature type="chain" id="PRO_5002904218" description="DUF5916 domain-containing protein" evidence="1">
    <location>
        <begin position="24"/>
        <end position="802"/>
    </location>
</feature>
<dbReference type="EMBL" id="AP009153">
    <property type="protein sequence ID" value="BAH39546.1"/>
    <property type="molecule type" value="Genomic_DNA"/>
</dbReference>
<dbReference type="SUPFAM" id="SSF49344">
    <property type="entry name" value="CBD9-like"/>
    <property type="match status" value="1"/>
</dbReference>
<sequence>MSNTRRFVGCVVGALLSAQSALVAQPAPSPSRSSPSISPAVPSQVYHARNGQTDVPLGAARSDSIEIDGRLDEPVWSSAPVLTGFSLYSPTDGRPAPDSTEVRVWYSAHAIYFGIRAFEPHGVVRATLADRDRLTADDYIEIHLDPFQERRRAFVFVVNPFGIQADGIKAEGGGFIPGANVSPGQVDLSADFLWQSRGRLTDDGYEVEVRIPYVSLRFPSRSVQRWGIQFNRKVQHSGYEMTWTPVARGAASFIAQEGYISGMTGLERGVDALLNPELTNTTAGSPAPNAPTTDWRYTNTPRVGGNVRVGLGSNFVLNGTIRPDFSQVEADATQVAADQRFALFYPERRPFFVEGADAFNVPNTLVYTRRIVQPTAAARLTGRIGRANVAMLSAYDAPAGVQDDYKSLVNILRVARDFRLQSQTGFLYSDRVSDARTNRVVGADVRHVFGGKYYASGQYVLSNTRDRDTRSSGALWEGVVDRTGRGWGFHYNVLGIQPGFRTDNGFVARTGYVQGNANNRVTIFGKQGGFFERYQLFVQTSGLWQYASLFNGEPLLESKASAGSTLTFRRGWSLGFTPTLATYAFDPTNFSQYRVPATPVPVVFAPSPRITVFSQQFSLSTPQFRRFAASGTLLTANDVDFNETSRVNRTAITGSLDWRPDTRLRVNATYASNEFIRRVDGSSSYSTQIPRIKAEYQMTRFVFVRLVTQYEANRREALRDWRTGQVLVTPMSDGTFRPVTGTRSNLLRADWLFAYRPSPGTVFFAGYGSSLTEPDALAMDRLRRVSDGIFVKVSWVTRLGAR</sequence>
<dbReference type="Pfam" id="PF19313">
    <property type="entry name" value="DUF5916"/>
    <property type="match status" value="1"/>
</dbReference>
<dbReference type="KEGG" id="gau:GAU_2504"/>
<dbReference type="RefSeq" id="WP_015894315.1">
    <property type="nucleotide sequence ID" value="NC_012489.1"/>
</dbReference>
<dbReference type="Gene3D" id="2.60.40.1190">
    <property type="match status" value="1"/>
</dbReference>
<gene>
    <name evidence="3" type="ordered locus">GAU_2504</name>
</gene>
<evidence type="ECO:0000313" key="4">
    <source>
        <dbReference type="Proteomes" id="UP000002209"/>
    </source>
</evidence>
<evidence type="ECO:0000259" key="2">
    <source>
        <dbReference type="Pfam" id="PF19313"/>
    </source>
</evidence>
<feature type="domain" description="DUF5916" evidence="2">
    <location>
        <begin position="298"/>
        <end position="373"/>
    </location>
</feature>
<dbReference type="STRING" id="379066.GAU_2504"/>
<feature type="signal peptide" evidence="1">
    <location>
        <begin position="1"/>
        <end position="23"/>
    </location>
</feature>
<protein>
    <recommendedName>
        <fullName evidence="2">DUF5916 domain-containing protein</fullName>
    </recommendedName>
</protein>
<name>C1ABE0_GEMAT</name>
<reference evidence="4" key="1">
    <citation type="submission" date="2006-03" db="EMBL/GenBank/DDBJ databases">
        <title>Complete genome sequence of Gemmatimonas aurantiaca T-27 that represents a novel phylum Gemmatimonadetes.</title>
        <authorList>
            <person name="Takasaki K."/>
            <person name="Ichikawa N."/>
            <person name="Miura H."/>
            <person name="Matsushita S."/>
            <person name="Watanabe Y."/>
            <person name="Oguchi A."/>
            <person name="Ankai A."/>
            <person name="Yashiro I."/>
            <person name="Takahashi M."/>
            <person name="Terui Y."/>
            <person name="Fukui S."/>
            <person name="Yokoyama H."/>
            <person name="Tanikawa S."/>
            <person name="Hanada S."/>
            <person name="Kamagata Y."/>
            <person name="Fujita N."/>
        </authorList>
    </citation>
    <scope>NUCLEOTIDE SEQUENCE [LARGE SCALE GENOMIC DNA]</scope>
    <source>
        <strain evidence="4">T-27 / DSM 14586 / JCM 11422 / NBRC 100505</strain>
    </source>
</reference>
<dbReference type="CDD" id="cd09618">
    <property type="entry name" value="CBM9_like_2"/>
    <property type="match status" value="1"/>
</dbReference>
<keyword evidence="4" id="KW-1185">Reference proteome</keyword>
<dbReference type="AlphaFoldDB" id="C1ABE0"/>
<dbReference type="HOGENOM" id="CLU_016090_1_0_0"/>
<proteinExistence type="predicted"/>
<dbReference type="eggNOG" id="COG2091">
    <property type="taxonomic scope" value="Bacteria"/>
</dbReference>
<dbReference type="InterPro" id="IPR045670">
    <property type="entry name" value="DUF5916"/>
</dbReference>
<accession>C1ABE0</accession>
<organism evidence="3 4">
    <name type="scientific">Gemmatimonas aurantiaca (strain DSM 14586 / JCM 11422 / NBRC 100505 / T-27)</name>
    <dbReference type="NCBI Taxonomy" id="379066"/>
    <lineage>
        <taxon>Bacteria</taxon>
        <taxon>Pseudomonadati</taxon>
        <taxon>Gemmatimonadota</taxon>
        <taxon>Gemmatimonadia</taxon>
        <taxon>Gemmatimonadales</taxon>
        <taxon>Gemmatimonadaceae</taxon>
        <taxon>Gemmatimonas</taxon>
    </lineage>
</organism>
<dbReference type="OrthoDB" id="9786766at2"/>
<dbReference type="Proteomes" id="UP000002209">
    <property type="component" value="Chromosome"/>
</dbReference>
<evidence type="ECO:0000313" key="3">
    <source>
        <dbReference type="EMBL" id="BAH39546.1"/>
    </source>
</evidence>